<dbReference type="RefSeq" id="WP_007272627.1">
    <property type="nucleotide sequence ID" value="NZ_AOCK01000011.1"/>
</dbReference>
<dbReference type="AlphaFoldDB" id="M7N6C3"/>
<sequence length="57" mass="5929">MHSSLQGWATDDALEVRATTLSLFAASLFLGGSLGNFSTASLAETGAYATPLAMGYW</sequence>
<dbReference type="PATRIC" id="fig|1276920.7.peg.3472"/>
<dbReference type="STRING" id="1276920.ADIAG_03466"/>
<gene>
    <name evidence="1" type="ORF">ADIAG_03466</name>
</gene>
<dbReference type="EMBL" id="AOCK01000011">
    <property type="protein sequence ID" value="EMQ97299.1"/>
    <property type="molecule type" value="Genomic_DNA"/>
</dbReference>
<name>M7N6C3_9MICC</name>
<evidence type="ECO:0000313" key="2">
    <source>
        <dbReference type="Proteomes" id="UP000012015"/>
    </source>
</evidence>
<protein>
    <submittedName>
        <fullName evidence="1">Uncharacterized protein</fullName>
    </submittedName>
</protein>
<accession>M7N6C3</accession>
<reference evidence="1 2" key="1">
    <citation type="journal article" date="2013" name="Genome Announc.">
        <title>Draft Genome Sequence of Arthrobacter gangotriensis Strain Lz1yT, Isolated from a Penguin Rookery Soil Sample Collected in Antarctica, near the Indian Station Dakshin Gangotri.</title>
        <authorList>
            <person name="Shivaji S."/>
            <person name="Ara S."/>
            <person name="Bandi S."/>
            <person name="Singh A."/>
            <person name="Kumar Pinnaka A."/>
        </authorList>
    </citation>
    <scope>NUCLEOTIDE SEQUENCE [LARGE SCALE GENOMIC DNA]</scope>
    <source>
        <strain evidence="1 2">Lz1y</strain>
    </source>
</reference>
<comment type="caution">
    <text evidence="1">The sequence shown here is derived from an EMBL/GenBank/DDBJ whole genome shotgun (WGS) entry which is preliminary data.</text>
</comment>
<keyword evidence="2" id="KW-1185">Reference proteome</keyword>
<proteinExistence type="predicted"/>
<dbReference type="Proteomes" id="UP000012015">
    <property type="component" value="Unassembled WGS sequence"/>
</dbReference>
<evidence type="ECO:0000313" key="1">
    <source>
        <dbReference type="EMBL" id="EMQ97299.1"/>
    </source>
</evidence>
<organism evidence="1 2">
    <name type="scientific">Paeniglutamicibacter gangotriensis Lz1y</name>
    <dbReference type="NCBI Taxonomy" id="1276920"/>
    <lineage>
        <taxon>Bacteria</taxon>
        <taxon>Bacillati</taxon>
        <taxon>Actinomycetota</taxon>
        <taxon>Actinomycetes</taxon>
        <taxon>Micrococcales</taxon>
        <taxon>Micrococcaceae</taxon>
        <taxon>Paeniglutamicibacter</taxon>
    </lineage>
</organism>